<evidence type="ECO:0000313" key="5">
    <source>
        <dbReference type="EMBL" id="CAA9287203.1"/>
    </source>
</evidence>
<gene>
    <name evidence="5" type="ORF">AVDCRST_MAG77-4341</name>
</gene>
<dbReference type="EC" id="3.1.6.6" evidence="5"/>
<protein>
    <submittedName>
        <fullName evidence="5">Choline-sulfatase</fullName>
        <ecNumber evidence="5">3.1.6.6</ecNumber>
    </submittedName>
</protein>
<evidence type="ECO:0000256" key="1">
    <source>
        <dbReference type="ARBA" id="ARBA00008779"/>
    </source>
</evidence>
<dbReference type="PANTHER" id="PTHR42693">
    <property type="entry name" value="ARYLSULFATASE FAMILY MEMBER"/>
    <property type="match status" value="1"/>
</dbReference>
<feature type="region of interest" description="Disordered" evidence="3">
    <location>
        <begin position="235"/>
        <end position="254"/>
    </location>
</feature>
<feature type="domain" description="Sulfatase N-terminal" evidence="4">
    <location>
        <begin position="1"/>
        <end position="89"/>
    </location>
</feature>
<proteinExistence type="inferred from homology"/>
<organism evidence="5">
    <name type="scientific">uncultured Chloroflexota bacterium</name>
    <dbReference type="NCBI Taxonomy" id="166587"/>
    <lineage>
        <taxon>Bacteria</taxon>
        <taxon>Bacillati</taxon>
        <taxon>Chloroflexota</taxon>
        <taxon>environmental samples</taxon>
    </lineage>
</organism>
<dbReference type="AlphaFoldDB" id="A0A6J4JTH7"/>
<dbReference type="InterPro" id="IPR050738">
    <property type="entry name" value="Sulfatase"/>
</dbReference>
<dbReference type="PANTHER" id="PTHR42693:SF53">
    <property type="entry name" value="ENDO-4-O-SULFATASE"/>
    <property type="match status" value="1"/>
</dbReference>
<dbReference type="InterPro" id="IPR000917">
    <property type="entry name" value="Sulfatase_N"/>
</dbReference>
<keyword evidence="2 5" id="KW-0378">Hydrolase</keyword>
<dbReference type="GO" id="GO:0004065">
    <property type="term" value="F:arylsulfatase activity"/>
    <property type="evidence" value="ECO:0007669"/>
    <property type="project" value="TreeGrafter"/>
</dbReference>
<dbReference type="InterPro" id="IPR017850">
    <property type="entry name" value="Alkaline_phosphatase_core_sf"/>
</dbReference>
<comment type="similarity">
    <text evidence="1">Belongs to the sulfatase family.</text>
</comment>
<accession>A0A6J4JTH7</accession>
<name>A0A6J4JTH7_9CHLR</name>
<evidence type="ECO:0000256" key="3">
    <source>
        <dbReference type="SAM" id="MobiDB-lite"/>
    </source>
</evidence>
<dbReference type="SUPFAM" id="SSF53649">
    <property type="entry name" value="Alkaline phosphatase-like"/>
    <property type="match status" value="1"/>
</dbReference>
<evidence type="ECO:0000256" key="2">
    <source>
        <dbReference type="ARBA" id="ARBA00022801"/>
    </source>
</evidence>
<sequence>MEQIDEGIGAIVRALRDGGILDNTLIVISADHGELLGDHGGWGKRSFYEGSVTVPLLMHWPAGLPGGAIRQAPVSTVDVFPTFLAAAGIQVTSSANLPDAPKGWVGLDGLNLLPAARDGALPDRPGIAAEYGSGRTFKLMWRWDETAPSGGPGSADHRWKYVWLANGGREQLFDLAADPEERQNLASTDTGRCRQAHDALAHWCTQTDFDNALDTDGRLISVPFEPFPLGQVKERQPAWVSRDPDFNAEPAATA</sequence>
<dbReference type="EMBL" id="CADCTC010000230">
    <property type="protein sequence ID" value="CAA9287203.1"/>
    <property type="molecule type" value="Genomic_DNA"/>
</dbReference>
<evidence type="ECO:0000259" key="4">
    <source>
        <dbReference type="Pfam" id="PF00884"/>
    </source>
</evidence>
<reference evidence="5" key="1">
    <citation type="submission" date="2020-02" db="EMBL/GenBank/DDBJ databases">
        <authorList>
            <person name="Meier V. D."/>
        </authorList>
    </citation>
    <scope>NUCLEOTIDE SEQUENCE</scope>
    <source>
        <strain evidence="5">AVDCRST_MAG77</strain>
    </source>
</reference>
<dbReference type="Gene3D" id="3.40.720.10">
    <property type="entry name" value="Alkaline Phosphatase, subunit A"/>
    <property type="match status" value="1"/>
</dbReference>
<dbReference type="Pfam" id="PF00884">
    <property type="entry name" value="Sulfatase"/>
    <property type="match status" value="1"/>
</dbReference>
<dbReference type="GO" id="GO:0047753">
    <property type="term" value="F:choline-sulfatase activity"/>
    <property type="evidence" value="ECO:0007669"/>
    <property type="project" value="UniProtKB-EC"/>
</dbReference>